<reference evidence="1 2" key="1">
    <citation type="submission" date="2024-10" db="EMBL/GenBank/DDBJ databases">
        <authorList>
            <person name="Ratan Roy A."/>
            <person name="Morales Sandoval P.H."/>
            <person name="De Los Santos Villalobos S."/>
            <person name="Chakraborty S."/>
            <person name="Mukherjee J."/>
        </authorList>
    </citation>
    <scope>NUCLEOTIDE SEQUENCE [LARGE SCALE GENOMIC DNA]</scope>
    <source>
        <strain evidence="1 2">S1</strain>
    </source>
</reference>
<dbReference type="RefSeq" id="WP_377960576.1">
    <property type="nucleotide sequence ID" value="NZ_JBHZOL010000004.1"/>
</dbReference>
<proteinExistence type="predicted"/>
<protein>
    <submittedName>
        <fullName evidence="1">Uncharacterized protein</fullName>
    </submittedName>
</protein>
<sequence length="58" mass="7025">MNSIEETVEKIFSTRRLTRYDQRLLMSLYAKRQISRHDQALIDRIYEALNQGRIRVVE</sequence>
<name>A0ABW6I9P8_9CYAN</name>
<evidence type="ECO:0000313" key="1">
    <source>
        <dbReference type="EMBL" id="MFE4104881.1"/>
    </source>
</evidence>
<keyword evidence="2" id="KW-1185">Reference proteome</keyword>
<dbReference type="Proteomes" id="UP001600165">
    <property type="component" value="Unassembled WGS sequence"/>
</dbReference>
<organism evidence="1 2">
    <name type="scientific">Almyronema epifaneia S1</name>
    <dbReference type="NCBI Taxonomy" id="2991925"/>
    <lineage>
        <taxon>Bacteria</taxon>
        <taxon>Bacillati</taxon>
        <taxon>Cyanobacteriota</taxon>
        <taxon>Cyanophyceae</taxon>
        <taxon>Nodosilineales</taxon>
        <taxon>Nodosilineaceae</taxon>
        <taxon>Almyronema</taxon>
        <taxon>Almyronema epifaneia</taxon>
    </lineage>
</organism>
<accession>A0ABW6I9P8</accession>
<dbReference type="EMBL" id="JBHZOL010000004">
    <property type="protein sequence ID" value="MFE4104881.1"/>
    <property type="molecule type" value="Genomic_DNA"/>
</dbReference>
<gene>
    <name evidence="1" type="ORF">ACFVKH_01240</name>
</gene>
<evidence type="ECO:0000313" key="2">
    <source>
        <dbReference type="Proteomes" id="UP001600165"/>
    </source>
</evidence>
<comment type="caution">
    <text evidence="1">The sequence shown here is derived from an EMBL/GenBank/DDBJ whole genome shotgun (WGS) entry which is preliminary data.</text>
</comment>